<protein>
    <submittedName>
        <fullName evidence="3">Phosphopantetheine binding protein</fullName>
    </submittedName>
</protein>
<accession>A0ABY2BIP6</accession>
<evidence type="ECO:0000256" key="1">
    <source>
        <dbReference type="SAM" id="MobiDB-lite"/>
    </source>
</evidence>
<feature type="compositionally biased region" description="Pro residues" evidence="1">
    <location>
        <begin position="1"/>
        <end position="14"/>
    </location>
</feature>
<dbReference type="RefSeq" id="WP_241998623.1">
    <property type="nucleotide sequence ID" value="NZ_SLWM01000008.1"/>
</dbReference>
<dbReference type="Proteomes" id="UP000295818">
    <property type="component" value="Unassembled WGS sequence"/>
</dbReference>
<dbReference type="EMBL" id="SLWM01000008">
    <property type="protein sequence ID" value="TCO20902.1"/>
    <property type="molecule type" value="Genomic_DNA"/>
</dbReference>
<dbReference type="InterPro" id="IPR036736">
    <property type="entry name" value="ACP-like_sf"/>
</dbReference>
<evidence type="ECO:0000313" key="3">
    <source>
        <dbReference type="EMBL" id="TCO20902.1"/>
    </source>
</evidence>
<feature type="region of interest" description="Disordered" evidence="1">
    <location>
        <begin position="1"/>
        <end position="45"/>
    </location>
</feature>
<feature type="compositionally biased region" description="Low complexity" evidence="1">
    <location>
        <begin position="15"/>
        <end position="38"/>
    </location>
</feature>
<dbReference type="InterPro" id="IPR009081">
    <property type="entry name" value="PP-bd_ACP"/>
</dbReference>
<organism evidence="3 4">
    <name type="scientific">Kribbella orskensis</name>
    <dbReference type="NCBI Taxonomy" id="2512216"/>
    <lineage>
        <taxon>Bacteria</taxon>
        <taxon>Bacillati</taxon>
        <taxon>Actinomycetota</taxon>
        <taxon>Actinomycetes</taxon>
        <taxon>Propionibacteriales</taxon>
        <taxon>Kribbellaceae</taxon>
        <taxon>Kribbella</taxon>
    </lineage>
</organism>
<dbReference type="SUPFAM" id="SSF47336">
    <property type="entry name" value="ACP-like"/>
    <property type="match status" value="1"/>
</dbReference>
<reference evidence="3 4" key="1">
    <citation type="journal article" date="2015" name="Stand. Genomic Sci.">
        <title>Genomic Encyclopedia of Bacterial and Archaeal Type Strains, Phase III: the genomes of soil and plant-associated and newly described type strains.</title>
        <authorList>
            <person name="Whitman W.B."/>
            <person name="Woyke T."/>
            <person name="Klenk H.P."/>
            <person name="Zhou Y."/>
            <person name="Lilburn T.G."/>
            <person name="Beck B.J."/>
            <person name="De Vos P."/>
            <person name="Vandamme P."/>
            <person name="Eisen J.A."/>
            <person name="Garrity G."/>
            <person name="Hugenholtz P."/>
            <person name="Kyrpides N.C."/>
        </authorList>
    </citation>
    <scope>NUCLEOTIDE SEQUENCE [LARGE SCALE GENOMIC DNA]</scope>
    <source>
        <strain evidence="3 4">VKM Ac-2538</strain>
    </source>
</reference>
<gene>
    <name evidence="3" type="ORF">EV644_108116</name>
</gene>
<evidence type="ECO:0000313" key="4">
    <source>
        <dbReference type="Proteomes" id="UP000295818"/>
    </source>
</evidence>
<feature type="domain" description="Carrier" evidence="2">
    <location>
        <begin position="67"/>
        <end position="104"/>
    </location>
</feature>
<sequence>MNSSAPPPVTPPPAASSAEWVQPVPPSAGSVASVQSPSVPGPPGRAEIVDWLAALGDRPAGEVRERIDSMELAWLVHQVEQRYAVELDDDQLDRIRTIGDAVAVLAEVIPGHG</sequence>
<keyword evidence="4" id="KW-1185">Reference proteome</keyword>
<evidence type="ECO:0000259" key="2">
    <source>
        <dbReference type="Pfam" id="PF00550"/>
    </source>
</evidence>
<comment type="caution">
    <text evidence="3">The sequence shown here is derived from an EMBL/GenBank/DDBJ whole genome shotgun (WGS) entry which is preliminary data.</text>
</comment>
<name>A0ABY2BIP6_9ACTN</name>
<proteinExistence type="predicted"/>
<dbReference type="Pfam" id="PF00550">
    <property type="entry name" value="PP-binding"/>
    <property type="match status" value="1"/>
</dbReference>
<dbReference type="Gene3D" id="1.10.1200.10">
    <property type="entry name" value="ACP-like"/>
    <property type="match status" value="1"/>
</dbReference>